<dbReference type="InterPro" id="IPR004589">
    <property type="entry name" value="DNA_helicase_ATP-dep_RecQ"/>
</dbReference>
<dbReference type="NCBIfam" id="TIGR00614">
    <property type="entry name" value="recQ_fam"/>
    <property type="match status" value="1"/>
</dbReference>
<dbReference type="EC" id="5.6.2.4" evidence="9"/>
<keyword evidence="5" id="KW-0067">ATP-binding</keyword>
<dbReference type="GO" id="GO:0005694">
    <property type="term" value="C:chromosome"/>
    <property type="evidence" value="ECO:0007669"/>
    <property type="project" value="TreeGrafter"/>
</dbReference>
<proteinExistence type="inferred from homology"/>
<keyword evidence="2" id="KW-0547">Nucleotide-binding</keyword>
<evidence type="ECO:0000256" key="1">
    <source>
        <dbReference type="ARBA" id="ARBA00005446"/>
    </source>
</evidence>
<dbReference type="CDD" id="cd17920">
    <property type="entry name" value="DEXHc_RecQ"/>
    <property type="match status" value="1"/>
</dbReference>
<dbReference type="AlphaFoldDB" id="A0AAX3BGK7"/>
<keyword evidence="4 12" id="KW-0347">Helicase</keyword>
<feature type="domain" description="Helicase C-terminal" evidence="11">
    <location>
        <begin position="210"/>
        <end position="371"/>
    </location>
</feature>
<dbReference type="PROSITE" id="PS51194">
    <property type="entry name" value="HELICASE_CTER"/>
    <property type="match status" value="1"/>
</dbReference>
<evidence type="ECO:0000313" key="12">
    <source>
        <dbReference type="EMBL" id="URA11376.1"/>
    </source>
</evidence>
<evidence type="ECO:0000313" key="13">
    <source>
        <dbReference type="Proteomes" id="UP001056539"/>
    </source>
</evidence>
<dbReference type="Pfam" id="PF00271">
    <property type="entry name" value="Helicase_C"/>
    <property type="match status" value="1"/>
</dbReference>
<evidence type="ECO:0000256" key="4">
    <source>
        <dbReference type="ARBA" id="ARBA00022806"/>
    </source>
</evidence>
<evidence type="ECO:0000259" key="11">
    <source>
        <dbReference type="PROSITE" id="PS51194"/>
    </source>
</evidence>
<dbReference type="Proteomes" id="UP001056539">
    <property type="component" value="Chromosome"/>
</dbReference>
<evidence type="ECO:0000256" key="6">
    <source>
        <dbReference type="ARBA" id="ARBA00023125"/>
    </source>
</evidence>
<dbReference type="Pfam" id="PF00270">
    <property type="entry name" value="DEAD"/>
    <property type="match status" value="1"/>
</dbReference>
<evidence type="ECO:0000256" key="7">
    <source>
        <dbReference type="ARBA" id="ARBA00023235"/>
    </source>
</evidence>
<dbReference type="GO" id="GO:0006310">
    <property type="term" value="P:DNA recombination"/>
    <property type="evidence" value="ECO:0007669"/>
    <property type="project" value="InterPro"/>
</dbReference>
<keyword evidence="7" id="KW-0413">Isomerase</keyword>
<accession>A0AAX3BGK7</accession>
<gene>
    <name evidence="12" type="ORF">KDW03_06790</name>
</gene>
<evidence type="ECO:0000256" key="5">
    <source>
        <dbReference type="ARBA" id="ARBA00022840"/>
    </source>
</evidence>
<protein>
    <recommendedName>
        <fullName evidence="9">DNA 3'-5' helicase</fullName>
        <ecNumber evidence="9">5.6.2.4</ecNumber>
    </recommendedName>
</protein>
<dbReference type="GO" id="GO:0043138">
    <property type="term" value="F:3'-5' DNA helicase activity"/>
    <property type="evidence" value="ECO:0007669"/>
    <property type="project" value="UniProtKB-EC"/>
</dbReference>
<dbReference type="GO" id="GO:0009378">
    <property type="term" value="F:four-way junction helicase activity"/>
    <property type="evidence" value="ECO:0007669"/>
    <property type="project" value="TreeGrafter"/>
</dbReference>
<dbReference type="GO" id="GO:0006281">
    <property type="term" value="P:DNA repair"/>
    <property type="evidence" value="ECO:0007669"/>
    <property type="project" value="TreeGrafter"/>
</dbReference>
<dbReference type="KEGG" id="taqu:KDW03_06790"/>
<organism evidence="12 13">
    <name type="scientific">Thermospira aquatica</name>
    <dbReference type="NCBI Taxonomy" id="2828656"/>
    <lineage>
        <taxon>Bacteria</taxon>
        <taxon>Pseudomonadati</taxon>
        <taxon>Spirochaetota</taxon>
        <taxon>Spirochaetia</taxon>
        <taxon>Brevinematales</taxon>
        <taxon>Thermospiraceae</taxon>
        <taxon>Thermospira</taxon>
    </lineage>
</organism>
<sequence>MSQKEDYLFRKQITELYPFQEKALDSWRKRRDMLITLPTGRGKSLCYQLPSLEQDGLTLVISPLIALMQDQVMGLTEAGVKSGYLSSLQDPEKQEKVLQEMGQYALLYVTPERLASRRFLEVLKMQTVEAVVIDEAHCVSLWGRTFRPSYRRLKDFLRQFPGARRVALSATVTPVVKRDIYHFLELRNPVEIIESPLRNDLTLHLEVRENPLSLLRRVIHTGGPGIIYTQSRYECERLAFLLSHDIPTAFYHAGMSRKERDESLRQFLANEVQWMVATSAFGMGIDKSDIRTVVHLDPPPSLEDYLQQIGRASRDGKGGKAYLFLSSRILLRKEKEYRPRAGFVIAALLRGKWELFLRKIYSYQLWRAMLRWIGSGLSSKVLMRYFEGKSLKHRGMGLPFSFLVGFLQGQRDDGLLFPGYGVKRGFSRMVFERWFWRGVRQGNLCFDVRNGEFWVRRGERQ</sequence>
<dbReference type="GO" id="GO:0005524">
    <property type="term" value="F:ATP binding"/>
    <property type="evidence" value="ECO:0007669"/>
    <property type="project" value="UniProtKB-KW"/>
</dbReference>
<name>A0AAX3BGK7_9SPIR</name>
<dbReference type="SMART" id="SM00490">
    <property type="entry name" value="HELICc"/>
    <property type="match status" value="1"/>
</dbReference>
<comment type="catalytic activity">
    <reaction evidence="8">
        <text>Couples ATP hydrolysis with the unwinding of duplex DNA by translocating in the 3'-5' direction.</text>
        <dbReference type="EC" id="5.6.2.4"/>
    </reaction>
</comment>
<evidence type="ECO:0000259" key="10">
    <source>
        <dbReference type="PROSITE" id="PS51192"/>
    </source>
</evidence>
<dbReference type="SMART" id="SM00487">
    <property type="entry name" value="DEXDc"/>
    <property type="match status" value="1"/>
</dbReference>
<dbReference type="InterPro" id="IPR001650">
    <property type="entry name" value="Helicase_C-like"/>
</dbReference>
<evidence type="ECO:0000256" key="8">
    <source>
        <dbReference type="ARBA" id="ARBA00034617"/>
    </source>
</evidence>
<dbReference type="PROSITE" id="PS51192">
    <property type="entry name" value="HELICASE_ATP_BIND_1"/>
    <property type="match status" value="1"/>
</dbReference>
<dbReference type="InterPro" id="IPR014001">
    <property type="entry name" value="Helicase_ATP-bd"/>
</dbReference>
<dbReference type="Gene3D" id="3.40.50.300">
    <property type="entry name" value="P-loop containing nucleotide triphosphate hydrolases"/>
    <property type="match status" value="2"/>
</dbReference>
<comment type="similarity">
    <text evidence="1">Belongs to the helicase family. RecQ subfamily.</text>
</comment>
<dbReference type="SUPFAM" id="SSF52540">
    <property type="entry name" value="P-loop containing nucleoside triphosphate hydrolases"/>
    <property type="match status" value="1"/>
</dbReference>
<keyword evidence="6" id="KW-0238">DNA-binding</keyword>
<reference evidence="12" key="1">
    <citation type="submission" date="2021-04" db="EMBL/GenBank/DDBJ databases">
        <authorList>
            <person name="Postec A."/>
        </authorList>
    </citation>
    <scope>NUCLEOTIDE SEQUENCE</scope>
    <source>
        <strain evidence="12">F1F22</strain>
    </source>
</reference>
<dbReference type="InterPro" id="IPR011545">
    <property type="entry name" value="DEAD/DEAH_box_helicase_dom"/>
</dbReference>
<feature type="domain" description="Helicase ATP-binding" evidence="10">
    <location>
        <begin position="24"/>
        <end position="190"/>
    </location>
</feature>
<dbReference type="PANTHER" id="PTHR13710:SF105">
    <property type="entry name" value="ATP-DEPENDENT DNA HELICASE Q1"/>
    <property type="match status" value="1"/>
</dbReference>
<reference evidence="12" key="2">
    <citation type="submission" date="2022-06" db="EMBL/GenBank/DDBJ databases">
        <title>Thermospira aquatica gen. nov., sp. nov.</title>
        <authorList>
            <person name="Ben Ali Gam Z."/>
            <person name="Labat M."/>
        </authorList>
    </citation>
    <scope>NUCLEOTIDE SEQUENCE</scope>
    <source>
        <strain evidence="12">F1F22</strain>
    </source>
</reference>
<dbReference type="InterPro" id="IPR027417">
    <property type="entry name" value="P-loop_NTPase"/>
</dbReference>
<evidence type="ECO:0000256" key="9">
    <source>
        <dbReference type="ARBA" id="ARBA00034808"/>
    </source>
</evidence>
<evidence type="ECO:0000256" key="2">
    <source>
        <dbReference type="ARBA" id="ARBA00022741"/>
    </source>
</evidence>
<dbReference type="GO" id="GO:0003677">
    <property type="term" value="F:DNA binding"/>
    <property type="evidence" value="ECO:0007669"/>
    <property type="project" value="UniProtKB-KW"/>
</dbReference>
<keyword evidence="13" id="KW-1185">Reference proteome</keyword>
<dbReference type="EMBL" id="CP073355">
    <property type="protein sequence ID" value="URA11376.1"/>
    <property type="molecule type" value="Genomic_DNA"/>
</dbReference>
<evidence type="ECO:0000256" key="3">
    <source>
        <dbReference type="ARBA" id="ARBA00022801"/>
    </source>
</evidence>
<dbReference type="GO" id="GO:0016787">
    <property type="term" value="F:hydrolase activity"/>
    <property type="evidence" value="ECO:0007669"/>
    <property type="project" value="UniProtKB-KW"/>
</dbReference>
<dbReference type="PANTHER" id="PTHR13710">
    <property type="entry name" value="DNA HELICASE RECQ FAMILY MEMBER"/>
    <property type="match status" value="1"/>
</dbReference>
<keyword evidence="3" id="KW-0378">Hydrolase</keyword>
<dbReference type="GO" id="GO:0005737">
    <property type="term" value="C:cytoplasm"/>
    <property type="evidence" value="ECO:0007669"/>
    <property type="project" value="TreeGrafter"/>
</dbReference>